<keyword evidence="18" id="KW-1185">Reference proteome</keyword>
<feature type="binding site" evidence="14">
    <location>
        <position position="191"/>
    </location>
    <ligand>
        <name>ATP</name>
        <dbReference type="ChEBI" id="CHEBI:30616"/>
        <note>ligand shared between two neighboring subunits of the homotrimer</note>
    </ligand>
</feature>
<dbReference type="InterPro" id="IPR027309">
    <property type="entry name" value="P2X_extracellular_dom_sf"/>
</dbReference>
<evidence type="ECO:0000256" key="13">
    <source>
        <dbReference type="ARBA" id="ARBA00036634"/>
    </source>
</evidence>
<dbReference type="FunFam" id="2.60.490.10:FF:000001">
    <property type="entry name" value="P2X purinoceptor"/>
    <property type="match status" value="1"/>
</dbReference>
<accession>A0A1S3IC58</accession>
<dbReference type="NCBIfam" id="TIGR00863">
    <property type="entry name" value="P2X"/>
    <property type="match status" value="1"/>
</dbReference>
<dbReference type="InterPro" id="IPR059116">
    <property type="entry name" value="P2X_receptor"/>
</dbReference>
<reference evidence="19" key="1">
    <citation type="submission" date="2025-08" db="UniProtKB">
        <authorList>
            <consortium name="RefSeq"/>
        </authorList>
    </citation>
    <scope>IDENTIFICATION</scope>
    <source>
        <tissue evidence="19">Gonads</tissue>
    </source>
</reference>
<evidence type="ECO:0000256" key="3">
    <source>
        <dbReference type="ARBA" id="ARBA00022448"/>
    </source>
</evidence>
<evidence type="ECO:0000256" key="6">
    <source>
        <dbReference type="ARBA" id="ARBA00022989"/>
    </source>
</evidence>
<comment type="catalytic activity">
    <reaction evidence="13">
        <text>Ca(2+)(in) = Ca(2+)(out)</text>
        <dbReference type="Rhea" id="RHEA:29671"/>
        <dbReference type="ChEBI" id="CHEBI:29108"/>
    </reaction>
</comment>
<protein>
    <submittedName>
        <fullName evidence="19">P2X purinoceptor 4 isoform X3</fullName>
    </submittedName>
</protein>
<feature type="disulfide bond" evidence="15">
    <location>
        <begin position="266"/>
        <end position="275"/>
    </location>
</feature>
<keyword evidence="8 17" id="KW-0472">Membrane</keyword>
<name>A0A1S3IC58_LINAN</name>
<comment type="subcellular location">
    <subcellularLocation>
        <location evidence="1">Cell membrane</location>
        <topology evidence="1">Multi-pass membrane protein</topology>
    </subcellularLocation>
</comment>
<dbReference type="PRINTS" id="PR01309">
    <property type="entry name" value="P2X2RECEPTOR"/>
</dbReference>
<gene>
    <name evidence="19" type="primary">LOC106162933</name>
</gene>
<keyword evidence="14" id="KW-0547">Nucleotide-binding</keyword>
<dbReference type="PANTHER" id="PTHR10125:SF31">
    <property type="entry name" value="P2X RECEPTOR E"/>
    <property type="match status" value="1"/>
</dbReference>
<dbReference type="Pfam" id="PF00864">
    <property type="entry name" value="P2X_receptor"/>
    <property type="match status" value="1"/>
</dbReference>
<evidence type="ECO:0000256" key="12">
    <source>
        <dbReference type="ARBA" id="ARBA00023303"/>
    </source>
</evidence>
<dbReference type="PANTHER" id="PTHR10125">
    <property type="entry name" value="P2X PURINOCEPTOR"/>
    <property type="match status" value="1"/>
</dbReference>
<keyword evidence="10" id="KW-0325">Glycoprotein</keyword>
<dbReference type="PIRSF" id="PIRSF005713">
    <property type="entry name" value="P2X_purinoceptor"/>
    <property type="match status" value="1"/>
</dbReference>
<dbReference type="Gene3D" id="2.60.490.10">
    <property type="entry name" value="atp-gated p2x4 ion channel domain"/>
    <property type="match status" value="1"/>
</dbReference>
<dbReference type="AlphaFoldDB" id="A0A1S3IC58"/>
<evidence type="ECO:0000313" key="18">
    <source>
        <dbReference type="Proteomes" id="UP000085678"/>
    </source>
</evidence>
<keyword evidence="3" id="KW-0813">Transport</keyword>
<evidence type="ECO:0000256" key="8">
    <source>
        <dbReference type="ARBA" id="ARBA00023136"/>
    </source>
</evidence>
<dbReference type="GO" id="GO:0004931">
    <property type="term" value="F:extracellularly ATP-gated monoatomic cation channel activity"/>
    <property type="evidence" value="ECO:0007669"/>
    <property type="project" value="InterPro"/>
</dbReference>
<dbReference type="PRINTS" id="PR01307">
    <property type="entry name" value="P2XRECEPTOR"/>
</dbReference>
<dbReference type="GO" id="GO:0001614">
    <property type="term" value="F:purinergic nucleotide receptor activity"/>
    <property type="evidence" value="ECO:0007669"/>
    <property type="project" value="InterPro"/>
</dbReference>
<sequence>MCLTLDDVKIAARGLFEYETPKYVVIKNNVVGTINFTIQLTILLYTAFYALWWERGYQETEVPVSAVTTKLKGIEYTNISSVGPRIWDVAEYVVPPLEKDAFFLMTNMVVTPNQKLGKCDEDPEVAPCKRDSDCSAGQTTFGSNGVMTGRCIPSSRNSSMTSCEVFAWCPVENDVPLLKGRPVLPGVENCTVLIKNYIVFPKFGVRRRTIPEDYAEKHLKTCRWNKDEEKYCPTFRIGDIINSIGENFTELAYKGGVININIQWDCNLDYDPKYCLPLFTMRRVDEKTDIAPGLNFRHAYHYVEHGQPARTLIKAWGIRFVITVSGKGGKFSIAPTLRNIGAGLALMAMASVVCDIVLRIWYRSSFEKEKYNEAKIMRLECC</sequence>
<evidence type="ECO:0000256" key="15">
    <source>
        <dbReference type="PIRSR" id="PIRSR005713-2"/>
    </source>
</evidence>
<dbReference type="Gene3D" id="1.10.287.940">
    <property type="entry name" value="atp-gated p2x4 ion channel"/>
    <property type="match status" value="1"/>
</dbReference>
<dbReference type="InterPro" id="IPR001429">
    <property type="entry name" value="P2X_purnocptor"/>
</dbReference>
<dbReference type="GO" id="GO:0005886">
    <property type="term" value="C:plasma membrane"/>
    <property type="evidence" value="ECO:0007669"/>
    <property type="project" value="UniProtKB-SubCell"/>
</dbReference>
<proteinExistence type="inferred from homology"/>
<feature type="glycosylation site" description="N-linked (GlcNAc...) asparagine" evidence="16">
    <location>
        <position position="189"/>
    </location>
</feature>
<dbReference type="GeneID" id="106162933"/>
<evidence type="ECO:0000256" key="7">
    <source>
        <dbReference type="ARBA" id="ARBA00023065"/>
    </source>
</evidence>
<evidence type="ECO:0000256" key="4">
    <source>
        <dbReference type="ARBA" id="ARBA00022475"/>
    </source>
</evidence>
<comment type="similarity">
    <text evidence="2">Belongs to the P2X receptor family.</text>
</comment>
<keyword evidence="4" id="KW-1003">Cell membrane</keyword>
<keyword evidence="9 15" id="KW-1015">Disulfide bond</keyword>
<dbReference type="GO" id="GO:0098794">
    <property type="term" value="C:postsynapse"/>
    <property type="evidence" value="ECO:0007669"/>
    <property type="project" value="GOC"/>
</dbReference>
<feature type="disulfide bond" evidence="15">
    <location>
        <begin position="119"/>
        <end position="169"/>
    </location>
</feature>
<feature type="disulfide bond" evidence="15">
    <location>
        <begin position="134"/>
        <end position="163"/>
    </location>
</feature>
<feature type="binding site" evidence="14">
    <location>
        <position position="314"/>
    </location>
    <ligand>
        <name>ATP</name>
        <dbReference type="ChEBI" id="CHEBI:30616"/>
        <note>ligand shared between two neighboring subunits of the homotrimer</note>
    </ligand>
</feature>
<feature type="disulfide bond" evidence="15">
    <location>
        <begin position="222"/>
        <end position="232"/>
    </location>
</feature>
<keyword evidence="6 17" id="KW-1133">Transmembrane helix</keyword>
<dbReference type="RefSeq" id="XP_013395827.1">
    <property type="nucleotide sequence ID" value="XM_013540373.1"/>
</dbReference>
<keyword evidence="12" id="KW-0407">Ion channel</keyword>
<evidence type="ECO:0000256" key="17">
    <source>
        <dbReference type="SAM" id="Phobius"/>
    </source>
</evidence>
<keyword evidence="14" id="KW-0067">ATP-binding</keyword>
<evidence type="ECO:0000256" key="5">
    <source>
        <dbReference type="ARBA" id="ARBA00022692"/>
    </source>
</evidence>
<evidence type="ECO:0000256" key="10">
    <source>
        <dbReference type="ARBA" id="ARBA00023180"/>
    </source>
</evidence>
<evidence type="ECO:0000256" key="16">
    <source>
        <dbReference type="PIRSR" id="PIRSR005713-3"/>
    </source>
</evidence>
<keyword evidence="7" id="KW-0406">Ion transport</keyword>
<dbReference type="InterPro" id="IPR003045">
    <property type="entry name" value="P2X2_purnocptor"/>
</dbReference>
<evidence type="ECO:0000256" key="2">
    <source>
        <dbReference type="ARBA" id="ARBA00009848"/>
    </source>
</evidence>
<evidence type="ECO:0000256" key="11">
    <source>
        <dbReference type="ARBA" id="ARBA00023286"/>
    </source>
</evidence>
<feature type="binding site" evidence="14">
    <location>
        <begin position="295"/>
        <end position="297"/>
    </location>
    <ligand>
        <name>ATP</name>
        <dbReference type="ChEBI" id="CHEBI:30616"/>
        <note>ligand shared between two neighboring subunits of the homotrimer</note>
    </ligand>
</feature>
<evidence type="ECO:0000256" key="1">
    <source>
        <dbReference type="ARBA" id="ARBA00004651"/>
    </source>
</evidence>
<evidence type="ECO:0000256" key="14">
    <source>
        <dbReference type="PIRSR" id="PIRSR005713-1"/>
    </source>
</evidence>
<keyword evidence="5 17" id="KW-0812">Transmembrane</keyword>
<dbReference type="GlyCosmos" id="A0A1S3IC58">
    <property type="glycosylation" value="1 site, No reported glycans"/>
</dbReference>
<dbReference type="GO" id="GO:0005524">
    <property type="term" value="F:ATP binding"/>
    <property type="evidence" value="ECO:0007669"/>
    <property type="project" value="UniProtKB-KW"/>
</dbReference>
<dbReference type="GO" id="GO:0070588">
    <property type="term" value="P:calcium ion transmembrane transport"/>
    <property type="evidence" value="ECO:0007669"/>
    <property type="project" value="TreeGrafter"/>
</dbReference>
<feature type="transmembrane region" description="Helical" evidence="17">
    <location>
        <begin position="340"/>
        <end position="362"/>
    </location>
</feature>
<keyword evidence="11" id="KW-1071">Ligand-gated ion channel</keyword>
<evidence type="ECO:0000256" key="9">
    <source>
        <dbReference type="ARBA" id="ARBA00023157"/>
    </source>
</evidence>
<feature type="binding site" evidence="14">
    <location>
        <begin position="70"/>
        <end position="72"/>
    </location>
    <ligand>
        <name>ATP</name>
        <dbReference type="ChEBI" id="CHEBI:30616"/>
        <note>ligand shared between two neighboring subunits of the homotrimer</note>
    </ligand>
</feature>
<dbReference type="Proteomes" id="UP000085678">
    <property type="component" value="Unplaced"/>
</dbReference>
<evidence type="ECO:0000313" key="19">
    <source>
        <dbReference type="RefSeq" id="XP_013395827.1"/>
    </source>
</evidence>
<dbReference type="GO" id="GO:0033198">
    <property type="term" value="P:response to ATP"/>
    <property type="evidence" value="ECO:0007669"/>
    <property type="project" value="InterPro"/>
</dbReference>
<organism evidence="18 19">
    <name type="scientific">Lingula anatina</name>
    <name type="common">Brachiopod</name>
    <name type="synonym">Lingula unguis</name>
    <dbReference type="NCBI Taxonomy" id="7574"/>
    <lineage>
        <taxon>Eukaryota</taxon>
        <taxon>Metazoa</taxon>
        <taxon>Spiralia</taxon>
        <taxon>Lophotrochozoa</taxon>
        <taxon>Brachiopoda</taxon>
        <taxon>Linguliformea</taxon>
        <taxon>Lingulata</taxon>
        <taxon>Lingulida</taxon>
        <taxon>Linguloidea</taxon>
        <taxon>Lingulidae</taxon>
        <taxon>Lingula</taxon>
    </lineage>
</organism>
<feature type="disulfide bond" evidence="15">
    <location>
        <begin position="128"/>
        <end position="151"/>
    </location>
</feature>
<dbReference type="OrthoDB" id="494673at2759"/>